<sequence length="69" mass="8339">MTISLKTPFRYTGLNNEEADFLTHHYQHRGYRMKKYLNEDMTLSDLVVSLPERARFPKTPFSMFNPLWR</sequence>
<reference evidence="2" key="1">
    <citation type="submission" date="2016-06" db="EMBL/GenBank/DDBJ databases">
        <authorList>
            <person name="Chen W."/>
            <person name="Hasegawa D.K."/>
        </authorList>
    </citation>
    <scope>NUCLEOTIDE SEQUENCE [LARGE SCALE GENOMIC DNA]</scope>
    <source>
        <strain evidence="2">MEAM1</strain>
    </source>
</reference>
<proteinExistence type="predicted"/>
<accession>A0A249DYV3</accession>
<dbReference type="EMBL" id="CP016303">
    <property type="protein sequence ID" value="ASX26714.1"/>
    <property type="molecule type" value="Genomic_DNA"/>
</dbReference>
<dbReference type="OrthoDB" id="6562952at2"/>
<protein>
    <submittedName>
        <fullName evidence="1">Uncharacterized protein</fullName>
    </submittedName>
</protein>
<evidence type="ECO:0000313" key="2">
    <source>
        <dbReference type="Proteomes" id="UP000216438"/>
    </source>
</evidence>
<organism evidence="1 2">
    <name type="scientific">Candidatus Hamiltonella defensa</name>
    <name type="common">Bemisia tabaci</name>
    <dbReference type="NCBI Taxonomy" id="672795"/>
    <lineage>
        <taxon>Bacteria</taxon>
        <taxon>Pseudomonadati</taxon>
        <taxon>Pseudomonadota</taxon>
        <taxon>Gammaproteobacteria</taxon>
        <taxon>Enterobacterales</taxon>
        <taxon>Enterobacteriaceae</taxon>
        <taxon>aphid secondary symbionts</taxon>
        <taxon>Candidatus Williamhamiltonella</taxon>
    </lineage>
</organism>
<gene>
    <name evidence="1" type="ORF">BA171_06715</name>
</gene>
<dbReference type="AlphaFoldDB" id="A0A249DYV3"/>
<name>A0A249DYV3_9ENTR</name>
<evidence type="ECO:0000313" key="1">
    <source>
        <dbReference type="EMBL" id="ASX26714.1"/>
    </source>
</evidence>
<dbReference type="Proteomes" id="UP000216438">
    <property type="component" value="Chromosome"/>
</dbReference>
<dbReference type="RefSeq" id="WP_046493760.1">
    <property type="nucleotide sequence ID" value="NZ_CP016303.1"/>
</dbReference>
<reference evidence="1 2" key="2">
    <citation type="submission" date="2017-09" db="EMBL/GenBank/DDBJ databases">
        <title>The genome of whitefly Bemisia tabaci, a global crop pest, provides novel insights into virus transmission, host adaptation and insecticide resistance.</title>
        <authorList>
            <person name="Kaur N."/>
            <person name="Kliot A."/>
            <person name="Pinheiro P.V."/>
            <person name="Luan J."/>
            <person name="Zheng Y."/>
            <person name="Liu W."/>
            <person name="Sun H."/>
            <person name="Yang X."/>
            <person name="Xu Y."/>
            <person name="Luo Y."/>
            <person name="Kruse A."/>
            <person name="Fisher T.W."/>
            <person name="Nelson D.R."/>
            <person name="Elimelech M."/>
            <person name="MacCoss M."/>
            <person name="Johnson R."/>
            <person name="Cohen E."/>
            <person name="Hunter W.B."/>
            <person name="Brown J.K."/>
            <person name="Jander G."/>
            <person name="Cilia M."/>
            <person name="Douglas A.E."/>
            <person name="Ghanim M."/>
            <person name="Simmons A.M."/>
            <person name="Wintermantel W.M."/>
            <person name="Ling K.-S."/>
            <person name="Fei Z."/>
        </authorList>
    </citation>
    <scope>NUCLEOTIDE SEQUENCE [LARGE SCALE GENOMIC DNA]</scope>
    <source>
        <strain evidence="1 2">MEAM1</strain>
    </source>
</reference>